<evidence type="ECO:0000256" key="1">
    <source>
        <dbReference type="SAM" id="MobiDB-lite"/>
    </source>
</evidence>
<dbReference type="EC" id="2.3.1.234" evidence="3"/>
<dbReference type="NCBIfam" id="TIGR03725">
    <property type="entry name" value="T6A_YeaZ"/>
    <property type="match status" value="1"/>
</dbReference>
<dbReference type="PANTHER" id="PTHR11735">
    <property type="entry name" value="TRNA N6-ADENOSINE THREONYLCARBAMOYLTRANSFERASE"/>
    <property type="match status" value="1"/>
</dbReference>
<keyword evidence="3" id="KW-0012">Acyltransferase</keyword>
<sequence>MKILALDTALNACSVAILDGDNVQAHVHEKRARGHAETLMPLIQDLMKSCGTQFSDLDLIAVTVGPGTFTGLRIGLAAARGIALAAAKPCRGITTLEALAASVPANVSQGRPIIATADARRREIYAQVFSDGQSAGLMAPQTEPIALPLVAADSFLTMDEALIIGSGGPLLAAHPDFDAKRFQISDLDPDPDAILVGRLAATRPIPRPSDGPPAPLYLRAPDAKLPGGKDPAPAGEPTDRS</sequence>
<dbReference type="InterPro" id="IPR022496">
    <property type="entry name" value="T6A_TsaB"/>
</dbReference>
<dbReference type="GO" id="GO:0061711">
    <property type="term" value="F:tRNA N(6)-L-threonylcarbamoyladenine synthase activity"/>
    <property type="evidence" value="ECO:0007669"/>
    <property type="project" value="UniProtKB-EC"/>
</dbReference>
<feature type="region of interest" description="Disordered" evidence="1">
    <location>
        <begin position="200"/>
        <end position="241"/>
    </location>
</feature>
<evidence type="ECO:0000259" key="2">
    <source>
        <dbReference type="Pfam" id="PF00814"/>
    </source>
</evidence>
<dbReference type="SUPFAM" id="SSF53067">
    <property type="entry name" value="Actin-like ATPase domain"/>
    <property type="match status" value="1"/>
</dbReference>
<dbReference type="Pfam" id="PF00814">
    <property type="entry name" value="TsaD"/>
    <property type="match status" value="1"/>
</dbReference>
<keyword evidence="3" id="KW-0808">Transferase</keyword>
<proteinExistence type="predicted"/>
<name>A0ABY4W2B6_9PROT</name>
<feature type="compositionally biased region" description="Pro residues" evidence="1">
    <location>
        <begin position="205"/>
        <end position="215"/>
    </location>
</feature>
<keyword evidence="4" id="KW-1185">Reference proteome</keyword>
<dbReference type="Proteomes" id="UP001056291">
    <property type="component" value="Chromosome"/>
</dbReference>
<dbReference type="Gene3D" id="3.30.420.40">
    <property type="match status" value="2"/>
</dbReference>
<dbReference type="InterPro" id="IPR043129">
    <property type="entry name" value="ATPase_NBD"/>
</dbReference>
<dbReference type="RefSeq" id="WP_251934190.1">
    <property type="nucleotide sequence ID" value="NZ_CP098747.1"/>
</dbReference>
<accession>A0ABY4W2B6</accession>
<evidence type="ECO:0000313" key="4">
    <source>
        <dbReference type="Proteomes" id="UP001056291"/>
    </source>
</evidence>
<dbReference type="EMBL" id="CP098747">
    <property type="protein sequence ID" value="USG61203.1"/>
    <property type="molecule type" value="Genomic_DNA"/>
</dbReference>
<feature type="domain" description="Gcp-like" evidence="2">
    <location>
        <begin position="29"/>
        <end position="127"/>
    </location>
</feature>
<dbReference type="PANTHER" id="PTHR11735:SF11">
    <property type="entry name" value="TRNA THREONYLCARBAMOYLADENOSINE BIOSYNTHESIS PROTEIN TSAB"/>
    <property type="match status" value="1"/>
</dbReference>
<dbReference type="InterPro" id="IPR000905">
    <property type="entry name" value="Gcp-like_dom"/>
</dbReference>
<organism evidence="3 4">
    <name type="scientific">Sneathiella marina</name>
    <dbReference type="NCBI Taxonomy" id="2950108"/>
    <lineage>
        <taxon>Bacteria</taxon>
        <taxon>Pseudomonadati</taxon>
        <taxon>Pseudomonadota</taxon>
        <taxon>Alphaproteobacteria</taxon>
        <taxon>Sneathiellales</taxon>
        <taxon>Sneathiellaceae</taxon>
        <taxon>Sneathiella</taxon>
    </lineage>
</organism>
<gene>
    <name evidence="3" type="primary">tsaB</name>
    <name evidence="3" type="ORF">NBZ79_18765</name>
</gene>
<protein>
    <submittedName>
        <fullName evidence="3">tRNA (Adenosine(37)-N6)-threonylcarbamoyltransferase complex dimerization subunit type 1 TsaB</fullName>
        <ecNumber evidence="3">2.3.1.234</ecNumber>
    </submittedName>
</protein>
<reference evidence="3" key="1">
    <citation type="submission" date="2022-06" db="EMBL/GenBank/DDBJ databases">
        <title>Sneathiella actinostolidae sp. nov., isolated from a sea anemonein the Western Pacific Ocean.</title>
        <authorList>
            <person name="Wei M.J."/>
        </authorList>
    </citation>
    <scope>NUCLEOTIDE SEQUENCE</scope>
    <source>
        <strain evidence="3">PHK-P5</strain>
    </source>
</reference>
<evidence type="ECO:0000313" key="3">
    <source>
        <dbReference type="EMBL" id="USG61203.1"/>
    </source>
</evidence>